<gene>
    <name evidence="12" type="ORF">OP10G_2433</name>
</gene>
<keyword evidence="4" id="KW-0056">Arginine metabolism</keyword>
<keyword evidence="5 9" id="KW-0479">Metal-binding</keyword>
<dbReference type="GO" id="GO:0004053">
    <property type="term" value="F:arginase activity"/>
    <property type="evidence" value="ECO:0007669"/>
    <property type="project" value="UniProtKB-EC"/>
</dbReference>
<dbReference type="Gene3D" id="3.40.800.10">
    <property type="entry name" value="Ureohydrolase domain"/>
    <property type="match status" value="1"/>
</dbReference>
<dbReference type="HOGENOM" id="CLU_039478_6_2_0"/>
<dbReference type="AlphaFoldDB" id="A0A068NQT0"/>
<accession>A0A068NQT0</accession>
<evidence type="ECO:0000256" key="8">
    <source>
        <dbReference type="ARBA" id="ARBA00047391"/>
    </source>
</evidence>
<reference evidence="12 13" key="1">
    <citation type="journal article" date="2014" name="PLoS ONE">
        <title>The first complete genome sequence of the class fimbriimonadia in the phylum armatimonadetes.</title>
        <authorList>
            <person name="Hu Z.Y."/>
            <person name="Wang Y.Z."/>
            <person name="Im W.T."/>
            <person name="Wang S.Y."/>
            <person name="Zhao G.P."/>
            <person name="Zheng H.J."/>
            <person name="Quan Z.X."/>
        </authorList>
    </citation>
    <scope>NUCLEOTIDE SEQUENCE [LARGE SCALE GENOMIC DNA]</scope>
    <source>
        <strain evidence="12">Gsoil 348</strain>
    </source>
</reference>
<dbReference type="SUPFAM" id="SSF52768">
    <property type="entry name" value="Arginase/deacetylase"/>
    <property type="match status" value="1"/>
</dbReference>
<keyword evidence="7 9" id="KW-0464">Manganese</keyword>
<comment type="catalytic activity">
    <reaction evidence="8">
        <text>L-arginine + H2O = urea + L-ornithine</text>
        <dbReference type="Rhea" id="RHEA:20569"/>
        <dbReference type="ChEBI" id="CHEBI:15377"/>
        <dbReference type="ChEBI" id="CHEBI:16199"/>
        <dbReference type="ChEBI" id="CHEBI:32682"/>
        <dbReference type="ChEBI" id="CHEBI:46911"/>
        <dbReference type="EC" id="3.5.3.1"/>
    </reaction>
</comment>
<evidence type="ECO:0000313" key="13">
    <source>
        <dbReference type="Proteomes" id="UP000027982"/>
    </source>
</evidence>
<dbReference type="Pfam" id="PF00491">
    <property type="entry name" value="Arginase"/>
    <property type="match status" value="1"/>
</dbReference>
<dbReference type="InterPro" id="IPR014033">
    <property type="entry name" value="Arginase"/>
</dbReference>
<evidence type="ECO:0000256" key="7">
    <source>
        <dbReference type="ARBA" id="ARBA00023211"/>
    </source>
</evidence>
<evidence type="ECO:0000256" key="10">
    <source>
        <dbReference type="PROSITE-ProRule" id="PRU00742"/>
    </source>
</evidence>
<dbReference type="InterPro" id="IPR023696">
    <property type="entry name" value="Ureohydrolase_dom_sf"/>
</dbReference>
<evidence type="ECO:0000256" key="9">
    <source>
        <dbReference type="PIRSR" id="PIRSR036979-1"/>
    </source>
</evidence>
<dbReference type="GO" id="GO:0005737">
    <property type="term" value="C:cytoplasm"/>
    <property type="evidence" value="ECO:0007669"/>
    <property type="project" value="TreeGrafter"/>
</dbReference>
<proteinExistence type="inferred from homology"/>
<dbReference type="PANTHER" id="PTHR43782">
    <property type="entry name" value="ARGINASE"/>
    <property type="match status" value="1"/>
</dbReference>
<feature type="binding site" evidence="9">
    <location>
        <position position="93"/>
    </location>
    <ligand>
        <name>Mn(2+)</name>
        <dbReference type="ChEBI" id="CHEBI:29035"/>
        <label>1</label>
    </ligand>
</feature>
<comment type="pathway">
    <text evidence="1">Nitrogen metabolism; urea cycle; L-ornithine and urea from L-arginine: step 1/1.</text>
</comment>
<feature type="binding site" evidence="9">
    <location>
        <position position="229"/>
    </location>
    <ligand>
        <name>Mn(2+)</name>
        <dbReference type="ChEBI" id="CHEBI:29035"/>
        <label>1</label>
    </ligand>
</feature>
<feature type="binding site" evidence="9">
    <location>
        <position position="121"/>
    </location>
    <ligand>
        <name>Mn(2+)</name>
        <dbReference type="ChEBI" id="CHEBI:29035"/>
        <label>1</label>
    </ligand>
</feature>
<dbReference type="KEGG" id="fgi:OP10G_2433"/>
<dbReference type="PRINTS" id="PR00116">
    <property type="entry name" value="ARGINASE"/>
</dbReference>
<dbReference type="PANTHER" id="PTHR43782:SF3">
    <property type="entry name" value="ARGINASE"/>
    <property type="match status" value="1"/>
</dbReference>
<evidence type="ECO:0000256" key="11">
    <source>
        <dbReference type="RuleBase" id="RU003684"/>
    </source>
</evidence>
<feature type="binding site" evidence="9">
    <location>
        <position position="231"/>
    </location>
    <ligand>
        <name>Mn(2+)</name>
        <dbReference type="ChEBI" id="CHEBI:29035"/>
        <label>1</label>
    </ligand>
</feature>
<evidence type="ECO:0000256" key="1">
    <source>
        <dbReference type="ARBA" id="ARBA00005098"/>
    </source>
</evidence>
<dbReference type="GO" id="GO:0006525">
    <property type="term" value="P:arginine metabolic process"/>
    <property type="evidence" value="ECO:0007669"/>
    <property type="project" value="UniProtKB-KW"/>
</dbReference>
<dbReference type="UniPathway" id="UPA00158">
    <property type="reaction ID" value="UER00270"/>
</dbReference>
<protein>
    <recommendedName>
        <fullName evidence="3">Arginase</fullName>
        <ecNumber evidence="2">3.5.3.1</ecNumber>
    </recommendedName>
</protein>
<dbReference type="InterPro" id="IPR006035">
    <property type="entry name" value="Ureohydrolase"/>
</dbReference>
<evidence type="ECO:0000313" key="12">
    <source>
        <dbReference type="EMBL" id="AIE85801.1"/>
    </source>
</evidence>
<dbReference type="InterPro" id="IPR020855">
    <property type="entry name" value="Ureohydrolase_Mn_BS"/>
</dbReference>
<dbReference type="RefSeq" id="WP_025225640.1">
    <property type="nucleotide sequence ID" value="NZ_CP007139.1"/>
</dbReference>
<dbReference type="GO" id="GO:0000050">
    <property type="term" value="P:urea cycle"/>
    <property type="evidence" value="ECO:0007669"/>
    <property type="project" value="UniProtKB-UniPathway"/>
</dbReference>
<dbReference type="OrthoDB" id="9789727at2"/>
<dbReference type="eggNOG" id="COG0010">
    <property type="taxonomic scope" value="Bacteria"/>
</dbReference>
<evidence type="ECO:0000256" key="5">
    <source>
        <dbReference type="ARBA" id="ARBA00022723"/>
    </source>
</evidence>
<evidence type="ECO:0000256" key="4">
    <source>
        <dbReference type="ARBA" id="ARBA00022503"/>
    </source>
</evidence>
<organism evidence="12 13">
    <name type="scientific">Fimbriimonas ginsengisoli Gsoil 348</name>
    <dbReference type="NCBI Taxonomy" id="661478"/>
    <lineage>
        <taxon>Bacteria</taxon>
        <taxon>Bacillati</taxon>
        <taxon>Armatimonadota</taxon>
        <taxon>Fimbriimonadia</taxon>
        <taxon>Fimbriimonadales</taxon>
        <taxon>Fimbriimonadaceae</taxon>
        <taxon>Fimbriimonas</taxon>
    </lineage>
</organism>
<dbReference type="PROSITE" id="PS01053">
    <property type="entry name" value="ARGINASE_1"/>
    <property type="match status" value="1"/>
</dbReference>
<dbReference type="CDD" id="cd09989">
    <property type="entry name" value="Arginase"/>
    <property type="match status" value="1"/>
</dbReference>
<feature type="binding site" evidence="9">
    <location>
        <position position="117"/>
    </location>
    <ligand>
        <name>Mn(2+)</name>
        <dbReference type="ChEBI" id="CHEBI:29035"/>
        <label>1</label>
    </ligand>
</feature>
<sequence length="313" mass="33370">MIDVIGVPFDLCGSRPGCALGPAAVRYAGLVETLQGIGLEVRDCGDMPAMRPETDEDGMRNFPPLLETVRGLRKAVYKTYLEGNLPIVVGGEHTVVAGAVAAALQFHGEDVAVLWIDAHADANTPGSSASGNLHGMPIAALAGLPSGTEGKVDEEWNALQEALGSGPRLSLNRTAWYALRDVDPPEVPQLQGLALTMHDIDRHGVVNTMHTLDRWLRTIGASHLWISFDVDALDPILAPGTGTAVRGGLTYREAHLCAELLFEMMAASDCPYRLAGVDVVETNPLVDANNATAVMVVEWFASLFGKTILGSRR</sequence>
<feature type="binding site" evidence="9">
    <location>
        <position position="119"/>
    </location>
    <ligand>
        <name>Mn(2+)</name>
        <dbReference type="ChEBI" id="CHEBI:29035"/>
        <label>1</label>
    </ligand>
</feature>
<dbReference type="PIRSF" id="PIRSF036979">
    <property type="entry name" value="Arginase"/>
    <property type="match status" value="1"/>
</dbReference>
<comment type="cofactor">
    <cofactor evidence="9">
        <name>Mn(2+)</name>
        <dbReference type="ChEBI" id="CHEBI:29035"/>
    </cofactor>
    <text evidence="9">Binds 2 manganese ions per subunit.</text>
</comment>
<dbReference type="GO" id="GO:0030145">
    <property type="term" value="F:manganese ion binding"/>
    <property type="evidence" value="ECO:0007669"/>
    <property type="project" value="TreeGrafter"/>
</dbReference>
<dbReference type="EC" id="3.5.3.1" evidence="2"/>
<dbReference type="PROSITE" id="PS51409">
    <property type="entry name" value="ARGINASE_2"/>
    <property type="match status" value="1"/>
</dbReference>
<evidence type="ECO:0000256" key="6">
    <source>
        <dbReference type="ARBA" id="ARBA00022801"/>
    </source>
</evidence>
<name>A0A068NQT0_FIMGI</name>
<dbReference type="Proteomes" id="UP000027982">
    <property type="component" value="Chromosome"/>
</dbReference>
<dbReference type="EMBL" id="CP007139">
    <property type="protein sequence ID" value="AIE85801.1"/>
    <property type="molecule type" value="Genomic_DNA"/>
</dbReference>
<evidence type="ECO:0000256" key="2">
    <source>
        <dbReference type="ARBA" id="ARBA00012168"/>
    </source>
</evidence>
<keyword evidence="6 11" id="KW-0378">Hydrolase</keyword>
<evidence type="ECO:0000256" key="3">
    <source>
        <dbReference type="ARBA" id="ARBA00018123"/>
    </source>
</evidence>
<dbReference type="STRING" id="661478.OP10G_2433"/>
<keyword evidence="13" id="KW-1185">Reference proteome</keyword>
<comment type="similarity">
    <text evidence="10 11">Belongs to the arginase family.</text>
</comment>